<evidence type="ECO:0000259" key="1">
    <source>
        <dbReference type="Pfam" id="PF01814"/>
    </source>
</evidence>
<sequence>MRCAGPVLAFIQMHDIYALDPRGDLPDALRDLLDDCPREVWAGRLPEDESTRFWLDRHRMFRMLLARMEEDIRVMADCGTLADASPEAAIRAVRRDAAMLLNEVHGHRKIEDLHYFPRLAAFEPGLWAAFEMLDADHQALGLHLRELADAVSELVRGEPAGRDACIGRLQLRLQRFGSCLDRHLIDEEDIVLPILLRHGATLTD</sequence>
<dbReference type="PATRIC" id="fig|35806.4.peg.1893"/>
<dbReference type="Proteomes" id="UP000064912">
    <property type="component" value="Chromosome"/>
</dbReference>
<dbReference type="eggNOG" id="ENOG5030DC7">
    <property type="taxonomic scope" value="Bacteria"/>
</dbReference>
<dbReference type="AlphaFoldDB" id="A0A0D6B1U8"/>
<reference evidence="2 3" key="1">
    <citation type="submission" date="2015-02" db="EMBL/GenBank/DDBJ databases">
        <title>Genome sequene of Rhodovulum sulfidophilum DSM 2351.</title>
        <authorList>
            <person name="Nagao N."/>
        </authorList>
    </citation>
    <scope>NUCLEOTIDE SEQUENCE [LARGE SCALE GENOMIC DNA]</scope>
    <source>
        <strain evidence="2 3">DSM 2351</strain>
    </source>
</reference>
<evidence type="ECO:0000313" key="2">
    <source>
        <dbReference type="EMBL" id="BAQ68991.1"/>
    </source>
</evidence>
<gene>
    <name evidence="2" type="ORF">NHU_01836</name>
</gene>
<dbReference type="EMBL" id="AP014800">
    <property type="protein sequence ID" value="BAQ68991.1"/>
    <property type="molecule type" value="Genomic_DNA"/>
</dbReference>
<accession>A0A0D6B1U8</accession>
<feature type="domain" description="Hemerythrin-like" evidence="1">
    <location>
        <begin position="52"/>
        <end position="195"/>
    </location>
</feature>
<proteinExistence type="predicted"/>
<dbReference type="Pfam" id="PF01814">
    <property type="entry name" value="Hemerythrin"/>
    <property type="match status" value="1"/>
</dbReference>
<protein>
    <recommendedName>
        <fullName evidence="1">Hemerythrin-like domain-containing protein</fullName>
    </recommendedName>
</protein>
<dbReference type="Gene3D" id="1.20.120.520">
    <property type="entry name" value="nmb1532 protein domain like"/>
    <property type="match status" value="1"/>
</dbReference>
<evidence type="ECO:0000313" key="3">
    <source>
        <dbReference type="Proteomes" id="UP000064912"/>
    </source>
</evidence>
<organism evidence="2 3">
    <name type="scientific">Rhodovulum sulfidophilum</name>
    <name type="common">Rhodobacter sulfidophilus</name>
    <dbReference type="NCBI Taxonomy" id="35806"/>
    <lineage>
        <taxon>Bacteria</taxon>
        <taxon>Pseudomonadati</taxon>
        <taxon>Pseudomonadota</taxon>
        <taxon>Alphaproteobacteria</taxon>
        <taxon>Rhodobacterales</taxon>
        <taxon>Paracoccaceae</taxon>
        <taxon>Rhodovulum</taxon>
    </lineage>
</organism>
<dbReference type="KEGG" id="rsu:NHU_01836"/>
<name>A0A0D6B1U8_RHOSU</name>
<dbReference type="InterPro" id="IPR012312">
    <property type="entry name" value="Hemerythrin-like"/>
</dbReference>